<dbReference type="VEuPathDB" id="HostDB:GeneID_118655616"/>
<dbReference type="PANTHER" id="PTHR46843:SF1">
    <property type="entry name" value="BTB_POZ DOMAIN-CONTAINING PROTEIN 16"/>
    <property type="match status" value="1"/>
</dbReference>
<proteinExistence type="predicted"/>
<dbReference type="EMBL" id="JABWUV010000049">
    <property type="protein sequence ID" value="KAF6268011.1"/>
    <property type="molecule type" value="Genomic_DNA"/>
</dbReference>
<name>A0A7J7QVT2_MYOMY</name>
<dbReference type="PANTHER" id="PTHR46843">
    <property type="entry name" value="BTB/POZ DOMAIN-CONTAINING PROTEIN 16"/>
    <property type="match status" value="1"/>
</dbReference>
<evidence type="ECO:0000313" key="3">
    <source>
        <dbReference type="Proteomes" id="UP000527355"/>
    </source>
</evidence>
<dbReference type="InterPro" id="IPR048859">
    <property type="entry name" value="BTBD16_C"/>
</dbReference>
<gene>
    <name evidence="2" type="ORF">mMyoMyo1_001597</name>
</gene>
<dbReference type="AlphaFoldDB" id="A0A7J7QVT2"/>
<accession>A0A7J7QVT2</accession>
<protein>
    <submittedName>
        <fullName evidence="2">BTB domain containing 16</fullName>
    </submittedName>
</protein>
<dbReference type="Pfam" id="PF21059">
    <property type="entry name" value="BTBD16_C"/>
    <property type="match status" value="1"/>
</dbReference>
<evidence type="ECO:0000259" key="1">
    <source>
        <dbReference type="Pfam" id="PF21059"/>
    </source>
</evidence>
<comment type="caution">
    <text evidence="2">The sequence shown here is derived from an EMBL/GenBank/DDBJ whole genome shotgun (WGS) entry which is preliminary data.</text>
</comment>
<feature type="domain" description="BTB/POZ" evidence="1">
    <location>
        <begin position="39"/>
        <end position="144"/>
    </location>
</feature>
<dbReference type="Proteomes" id="UP000527355">
    <property type="component" value="Unassembled WGS sequence"/>
</dbReference>
<keyword evidence="3" id="KW-1185">Reference proteome</keyword>
<evidence type="ECO:0000313" key="2">
    <source>
        <dbReference type="EMBL" id="KAF6268011.1"/>
    </source>
</evidence>
<sequence>MSGPGRRGSVVEHRPRNQEVTMECGGDMAFAKDLTHQAVRFGLLFYKEYTSYSEMFAIYGFFFSMRGIRNSSTSYSFYMQRIRPADVGFPSEVCEHGLVSLQPQRLVRYEIRAHAWVDGQWQDFGTKPIMQKFQFVRPTCKSQVLQIQTVGSPIYVIFSFIFPAS</sequence>
<dbReference type="InterPro" id="IPR042833">
    <property type="entry name" value="BTBD16"/>
</dbReference>
<organism evidence="2 3">
    <name type="scientific">Myotis myotis</name>
    <name type="common">Greater mouse-eared bat</name>
    <name type="synonym">Vespertilio myotis</name>
    <dbReference type="NCBI Taxonomy" id="51298"/>
    <lineage>
        <taxon>Eukaryota</taxon>
        <taxon>Metazoa</taxon>
        <taxon>Chordata</taxon>
        <taxon>Craniata</taxon>
        <taxon>Vertebrata</taxon>
        <taxon>Euteleostomi</taxon>
        <taxon>Mammalia</taxon>
        <taxon>Eutheria</taxon>
        <taxon>Laurasiatheria</taxon>
        <taxon>Chiroptera</taxon>
        <taxon>Yangochiroptera</taxon>
        <taxon>Vespertilionidae</taxon>
        <taxon>Myotis</taxon>
    </lineage>
</organism>
<reference evidence="2 3" key="1">
    <citation type="journal article" date="2020" name="Nature">
        <title>Six reference-quality genomes reveal evolution of bat adaptations.</title>
        <authorList>
            <person name="Jebb D."/>
            <person name="Huang Z."/>
            <person name="Pippel M."/>
            <person name="Hughes G.M."/>
            <person name="Lavrichenko K."/>
            <person name="Devanna P."/>
            <person name="Winkler S."/>
            <person name="Jermiin L.S."/>
            <person name="Skirmuntt E.C."/>
            <person name="Katzourakis A."/>
            <person name="Burkitt-Gray L."/>
            <person name="Ray D.A."/>
            <person name="Sullivan K.A.M."/>
            <person name="Roscito J.G."/>
            <person name="Kirilenko B.M."/>
            <person name="Davalos L.M."/>
            <person name="Corthals A.P."/>
            <person name="Power M.L."/>
            <person name="Jones G."/>
            <person name="Ransome R.D."/>
            <person name="Dechmann D.K.N."/>
            <person name="Locatelli A.G."/>
            <person name="Puechmaille S.J."/>
            <person name="Fedrigo O."/>
            <person name="Jarvis E.D."/>
            <person name="Hiller M."/>
            <person name="Vernes S.C."/>
            <person name="Myers E.W."/>
            <person name="Teeling E.C."/>
        </authorList>
    </citation>
    <scope>NUCLEOTIDE SEQUENCE [LARGE SCALE GENOMIC DNA]</scope>
    <source>
        <strain evidence="2">MMyoMyo1</strain>
        <tissue evidence="2">Flight muscle</tissue>
    </source>
</reference>